<dbReference type="Gene3D" id="3.30.300.30">
    <property type="match status" value="1"/>
</dbReference>
<dbReference type="CDD" id="cd04433">
    <property type="entry name" value="AFD_class_I"/>
    <property type="match status" value="1"/>
</dbReference>
<dbReference type="RefSeq" id="WP_157683400.1">
    <property type="nucleotide sequence ID" value="NZ_LT629772.1"/>
</dbReference>
<evidence type="ECO:0000256" key="1">
    <source>
        <dbReference type="SAM" id="Phobius"/>
    </source>
</evidence>
<keyword evidence="1" id="KW-1133">Transmembrane helix</keyword>
<gene>
    <name evidence="3" type="ORF">SAMN04489812_2373</name>
</gene>
<proteinExistence type="predicted"/>
<dbReference type="PANTHER" id="PTHR43767">
    <property type="entry name" value="LONG-CHAIN-FATTY-ACID--COA LIGASE"/>
    <property type="match status" value="1"/>
</dbReference>
<name>A0A1H1TFL4_9ACTN</name>
<accession>A0A1H1TFL4</accession>
<dbReference type="SUPFAM" id="SSF56801">
    <property type="entry name" value="Acetyl-CoA synthetase-like"/>
    <property type="match status" value="1"/>
</dbReference>
<dbReference type="AlphaFoldDB" id="A0A1H1TFL4"/>
<evidence type="ECO:0000259" key="2">
    <source>
        <dbReference type="Pfam" id="PF00501"/>
    </source>
</evidence>
<protein>
    <submittedName>
        <fullName evidence="3">Acyl-CoA synthetase (AMP-forming)/AMP-acid ligase II</fullName>
    </submittedName>
</protein>
<keyword evidence="4" id="KW-1185">Reference proteome</keyword>
<keyword evidence="3" id="KW-0436">Ligase</keyword>
<dbReference type="InterPro" id="IPR045851">
    <property type="entry name" value="AMP-bd_C_sf"/>
</dbReference>
<sequence>MDLGAAVYGVLRYGATPAAVGFLAGRRSAPVLFDDDGAVSGADLWAAVQATAADWARRSPGRHRIGVLCDQDRNFVIALLAGSALGWDVVGLGPRNDDARLASMIDRHRLTAIAGTDRSRLASVAGDHPVLPISTGTETAGRRAPKPRRRGQVILLSSGTTGAPTASGRRRYGPGLARPVIGLWRLLQPAGGPMLIMAPLWHGYGLGMLMLALAGGVPVLLTRRRSAVDLATIADQRHVRTIVVLPVQLAALIERWPSRPASLHRVITGSAPLSPDLSRRALDVVGPRLINLYGSTEAGWATWATPADLARAPGTVGRPAPGVRVTIIDGQVHIDSPLGTDPRRPTPTGDRGHFGDHGGLMIDGRLDDIVIINGNNVSLSAVQRALDDHPQLDWARVRAEADPIRGHRLIADVRTTSGADLAVIVRQLARVLDWYAVPRLRSVSGSTPDDGSSGEGLPESA</sequence>
<reference evidence="3 4" key="1">
    <citation type="submission" date="2016-10" db="EMBL/GenBank/DDBJ databases">
        <authorList>
            <person name="de Groot N.N."/>
        </authorList>
    </citation>
    <scope>NUCLEOTIDE SEQUENCE [LARGE SCALE GENOMIC DNA]</scope>
    <source>
        <strain evidence="3 4">DSM 21800</strain>
    </source>
</reference>
<dbReference type="GO" id="GO:0016878">
    <property type="term" value="F:acid-thiol ligase activity"/>
    <property type="evidence" value="ECO:0007669"/>
    <property type="project" value="UniProtKB-ARBA"/>
</dbReference>
<dbReference type="PANTHER" id="PTHR43767:SF1">
    <property type="entry name" value="NONRIBOSOMAL PEPTIDE SYNTHASE PES1 (EUROFUNG)-RELATED"/>
    <property type="match status" value="1"/>
</dbReference>
<evidence type="ECO:0000313" key="3">
    <source>
        <dbReference type="EMBL" id="SDS58958.1"/>
    </source>
</evidence>
<dbReference type="Gene3D" id="3.40.50.12780">
    <property type="entry name" value="N-terminal domain of ligase-like"/>
    <property type="match status" value="1"/>
</dbReference>
<dbReference type="InterPro" id="IPR050237">
    <property type="entry name" value="ATP-dep_AMP-bd_enzyme"/>
</dbReference>
<dbReference type="OrthoDB" id="9803968at2"/>
<evidence type="ECO:0000313" key="4">
    <source>
        <dbReference type="Proteomes" id="UP000199103"/>
    </source>
</evidence>
<dbReference type="InterPro" id="IPR042099">
    <property type="entry name" value="ANL_N_sf"/>
</dbReference>
<keyword evidence="1" id="KW-0812">Transmembrane</keyword>
<dbReference type="EMBL" id="LT629772">
    <property type="protein sequence ID" value="SDS58958.1"/>
    <property type="molecule type" value="Genomic_DNA"/>
</dbReference>
<keyword evidence="1" id="KW-0472">Membrane</keyword>
<organism evidence="3 4">
    <name type="scientific">Microlunatus soli</name>
    <dbReference type="NCBI Taxonomy" id="630515"/>
    <lineage>
        <taxon>Bacteria</taxon>
        <taxon>Bacillati</taxon>
        <taxon>Actinomycetota</taxon>
        <taxon>Actinomycetes</taxon>
        <taxon>Propionibacteriales</taxon>
        <taxon>Propionibacteriaceae</taxon>
        <taxon>Microlunatus</taxon>
    </lineage>
</organism>
<feature type="domain" description="AMP-dependent synthetase/ligase" evidence="2">
    <location>
        <begin position="27"/>
        <end position="330"/>
    </location>
</feature>
<dbReference type="Pfam" id="PF00501">
    <property type="entry name" value="AMP-binding"/>
    <property type="match status" value="1"/>
</dbReference>
<dbReference type="InterPro" id="IPR000873">
    <property type="entry name" value="AMP-dep_synth/lig_dom"/>
</dbReference>
<feature type="transmembrane region" description="Helical" evidence="1">
    <location>
        <begin position="201"/>
        <end position="221"/>
    </location>
</feature>
<dbReference type="Proteomes" id="UP000199103">
    <property type="component" value="Chromosome I"/>
</dbReference>
<dbReference type="STRING" id="630515.SAMN04489812_2373"/>